<keyword evidence="5 15" id="KW-0812">Transmembrane</keyword>
<protein>
    <submittedName>
        <fullName evidence="16">Sodium/iodide cotransporter</fullName>
    </submittedName>
</protein>
<sequence length="92" mass="10042">MLYTGIVIYAPALILNQVTGLDIWASLLSTGVICTLYTTVGGMKAVVWTDVFQVVVMLSGFWVILARGTVLMGGPWNVLSLARNHSRINLME</sequence>
<comment type="subcellular location">
    <subcellularLocation>
        <location evidence="1">Cell membrane</location>
        <topology evidence="1">Multi-pass membrane protein</topology>
    </subcellularLocation>
</comment>
<dbReference type="PROSITE" id="PS00456">
    <property type="entry name" value="NA_SOLUT_SYMP_1"/>
    <property type="match status" value="1"/>
</dbReference>
<dbReference type="Gene3D" id="1.20.1730.10">
    <property type="entry name" value="Sodium/glucose cotransporter"/>
    <property type="match status" value="1"/>
</dbReference>
<reference evidence="17" key="1">
    <citation type="journal article" date="2011" name="Nat. Biotechnol.">
        <title>The genomic sequence of the Chinese hamster ovary (CHO)-K1 cell line.</title>
        <authorList>
            <person name="Xu X."/>
            <person name="Nagarajan H."/>
            <person name="Lewis N.E."/>
            <person name="Pan S."/>
            <person name="Cai Z."/>
            <person name="Liu X."/>
            <person name="Chen W."/>
            <person name="Xie M."/>
            <person name="Wang W."/>
            <person name="Hammond S."/>
            <person name="Andersen M.R."/>
            <person name="Neff N."/>
            <person name="Passarelli B."/>
            <person name="Koh W."/>
            <person name="Fan H.C."/>
            <person name="Wang J."/>
            <person name="Gui Y."/>
            <person name="Lee K.H."/>
            <person name="Betenbaugh M.J."/>
            <person name="Quake S.R."/>
            <person name="Famili I."/>
            <person name="Palsson B.O."/>
            <person name="Wang J."/>
        </authorList>
    </citation>
    <scope>NUCLEOTIDE SEQUENCE [LARGE SCALE GENOMIC DNA]</scope>
    <source>
        <strain evidence="17">CHO K1 cell line</strain>
    </source>
</reference>
<keyword evidence="6" id="KW-0769">Symport</keyword>
<keyword evidence="8" id="KW-0915">Sodium</keyword>
<dbReference type="EMBL" id="JH000137">
    <property type="protein sequence ID" value="EGV97461.1"/>
    <property type="molecule type" value="Genomic_DNA"/>
</dbReference>
<evidence type="ECO:0000256" key="13">
    <source>
        <dbReference type="ARBA" id="ARBA00036099"/>
    </source>
</evidence>
<evidence type="ECO:0000256" key="3">
    <source>
        <dbReference type="ARBA" id="ARBA00022448"/>
    </source>
</evidence>
<accession>G3H4B9</accession>
<evidence type="ECO:0000256" key="6">
    <source>
        <dbReference type="ARBA" id="ARBA00022847"/>
    </source>
</evidence>
<evidence type="ECO:0000256" key="12">
    <source>
        <dbReference type="ARBA" id="ARBA00023201"/>
    </source>
</evidence>
<evidence type="ECO:0000256" key="2">
    <source>
        <dbReference type="ARBA" id="ARBA00006434"/>
    </source>
</evidence>
<evidence type="ECO:0000256" key="4">
    <source>
        <dbReference type="ARBA" id="ARBA00022475"/>
    </source>
</evidence>
<proteinExistence type="inferred from homology"/>
<dbReference type="GO" id="GO:0070062">
    <property type="term" value="C:extracellular exosome"/>
    <property type="evidence" value="ECO:0007669"/>
    <property type="project" value="TreeGrafter"/>
</dbReference>
<keyword evidence="9" id="KW-0406">Ion transport</keyword>
<name>G3H4B9_CRIGR</name>
<dbReference type="AlphaFoldDB" id="G3H4B9"/>
<keyword evidence="11" id="KW-0325">Glycoprotein</keyword>
<evidence type="ECO:0000256" key="5">
    <source>
        <dbReference type="ARBA" id="ARBA00022692"/>
    </source>
</evidence>
<dbReference type="GO" id="GO:0008507">
    <property type="term" value="F:sodium:iodide symporter activity"/>
    <property type="evidence" value="ECO:0007669"/>
    <property type="project" value="TreeGrafter"/>
</dbReference>
<evidence type="ECO:0000256" key="10">
    <source>
        <dbReference type="ARBA" id="ARBA00023136"/>
    </source>
</evidence>
<keyword evidence="3" id="KW-0813">Transport</keyword>
<dbReference type="PANTHER" id="PTHR42985:SF11">
    <property type="entry name" value="SODIUM_IODIDE COTRANSPORTER"/>
    <property type="match status" value="1"/>
</dbReference>
<dbReference type="InParanoid" id="G3H4B9"/>
<evidence type="ECO:0000256" key="14">
    <source>
        <dbReference type="RuleBase" id="RU362091"/>
    </source>
</evidence>
<keyword evidence="12" id="KW-0739">Sodium transport</keyword>
<keyword evidence="10 15" id="KW-0472">Membrane</keyword>
<dbReference type="PROSITE" id="PS50283">
    <property type="entry name" value="NA_SOLUT_SYMP_3"/>
    <property type="match status" value="1"/>
</dbReference>
<dbReference type="InterPro" id="IPR051163">
    <property type="entry name" value="Sodium:Solute_Symporter_SSF"/>
</dbReference>
<evidence type="ECO:0000256" key="1">
    <source>
        <dbReference type="ARBA" id="ARBA00004651"/>
    </source>
</evidence>
<dbReference type="PANTHER" id="PTHR42985">
    <property type="entry name" value="SODIUM-COUPLED MONOCARBOXYLATE TRANSPORTER"/>
    <property type="match status" value="1"/>
</dbReference>
<evidence type="ECO:0000256" key="7">
    <source>
        <dbReference type="ARBA" id="ARBA00022989"/>
    </source>
</evidence>
<evidence type="ECO:0000313" key="17">
    <source>
        <dbReference type="Proteomes" id="UP000001075"/>
    </source>
</evidence>
<dbReference type="InterPro" id="IPR001734">
    <property type="entry name" value="Na/solute_symporter"/>
</dbReference>
<gene>
    <name evidence="16" type="ORF">I79_005119</name>
</gene>
<comment type="catalytic activity">
    <reaction evidence="13">
        <text>iodide(out) + 2 Na(+)(out) = iodide(in) + 2 Na(+)(in)</text>
        <dbReference type="Rhea" id="RHEA:71207"/>
        <dbReference type="ChEBI" id="CHEBI:16382"/>
        <dbReference type="ChEBI" id="CHEBI:29101"/>
    </reaction>
</comment>
<dbReference type="Proteomes" id="UP000001075">
    <property type="component" value="Unassembled WGS sequence"/>
</dbReference>
<evidence type="ECO:0000256" key="15">
    <source>
        <dbReference type="SAM" id="Phobius"/>
    </source>
</evidence>
<dbReference type="Pfam" id="PF00474">
    <property type="entry name" value="SSF"/>
    <property type="match status" value="1"/>
</dbReference>
<dbReference type="GO" id="GO:0005886">
    <property type="term" value="C:plasma membrane"/>
    <property type="evidence" value="ECO:0007669"/>
    <property type="project" value="UniProtKB-SubCell"/>
</dbReference>
<evidence type="ECO:0000256" key="11">
    <source>
        <dbReference type="ARBA" id="ARBA00023180"/>
    </source>
</evidence>
<keyword evidence="4" id="KW-1003">Cell membrane</keyword>
<evidence type="ECO:0000313" key="16">
    <source>
        <dbReference type="EMBL" id="EGV97461.1"/>
    </source>
</evidence>
<feature type="transmembrane region" description="Helical" evidence="15">
    <location>
        <begin position="21"/>
        <end position="40"/>
    </location>
</feature>
<keyword evidence="7 15" id="KW-1133">Transmembrane helix</keyword>
<dbReference type="InterPro" id="IPR038377">
    <property type="entry name" value="Na/Glc_symporter_sf"/>
</dbReference>
<dbReference type="STRING" id="10029.G3H4B9"/>
<comment type="similarity">
    <text evidence="2 14">Belongs to the sodium:solute symporter (SSF) (TC 2.A.21) family.</text>
</comment>
<organism evidence="16 17">
    <name type="scientific">Cricetulus griseus</name>
    <name type="common">Chinese hamster</name>
    <name type="synonym">Cricetulus barabensis griseus</name>
    <dbReference type="NCBI Taxonomy" id="10029"/>
    <lineage>
        <taxon>Eukaryota</taxon>
        <taxon>Metazoa</taxon>
        <taxon>Chordata</taxon>
        <taxon>Craniata</taxon>
        <taxon>Vertebrata</taxon>
        <taxon>Euteleostomi</taxon>
        <taxon>Mammalia</taxon>
        <taxon>Eutheria</taxon>
        <taxon>Euarchontoglires</taxon>
        <taxon>Glires</taxon>
        <taxon>Rodentia</taxon>
        <taxon>Myomorpha</taxon>
        <taxon>Muroidea</taxon>
        <taxon>Cricetidae</taxon>
        <taxon>Cricetinae</taxon>
        <taxon>Cricetulus</taxon>
    </lineage>
</organism>
<dbReference type="InterPro" id="IPR018212">
    <property type="entry name" value="Na/solute_symporter_CS"/>
</dbReference>
<dbReference type="GO" id="GO:1904200">
    <property type="term" value="P:iodide transmembrane transport"/>
    <property type="evidence" value="ECO:0007669"/>
    <property type="project" value="TreeGrafter"/>
</dbReference>
<evidence type="ECO:0000256" key="9">
    <source>
        <dbReference type="ARBA" id="ARBA00023065"/>
    </source>
</evidence>
<evidence type="ECO:0000256" key="8">
    <source>
        <dbReference type="ARBA" id="ARBA00023053"/>
    </source>
</evidence>